<feature type="transmembrane region" description="Helical" evidence="9">
    <location>
        <begin position="54"/>
        <end position="75"/>
    </location>
</feature>
<feature type="domain" description="POTRA" evidence="10">
    <location>
        <begin position="88"/>
        <end position="156"/>
    </location>
</feature>
<dbReference type="GO" id="GO:0090529">
    <property type="term" value="P:cell septum assembly"/>
    <property type="evidence" value="ECO:0007669"/>
    <property type="project" value="InterPro"/>
</dbReference>
<keyword evidence="6 9" id="KW-1133">Transmembrane helix</keyword>
<gene>
    <name evidence="11" type="ORF">HRJ53_11925</name>
</gene>
<evidence type="ECO:0000256" key="4">
    <source>
        <dbReference type="ARBA" id="ARBA00022618"/>
    </source>
</evidence>
<proteinExistence type="predicted"/>
<keyword evidence="12" id="KW-1185">Reference proteome</keyword>
<dbReference type="InterPro" id="IPR005548">
    <property type="entry name" value="Cell_div_FtsQ/DivIB_C"/>
</dbReference>
<keyword evidence="4" id="KW-0132">Cell division</keyword>
<dbReference type="InterPro" id="IPR013685">
    <property type="entry name" value="POTRA_FtsQ_type"/>
</dbReference>
<evidence type="ECO:0000256" key="3">
    <source>
        <dbReference type="ARBA" id="ARBA00022519"/>
    </source>
</evidence>
<dbReference type="InterPro" id="IPR026579">
    <property type="entry name" value="FtsQ"/>
</dbReference>
<keyword evidence="3" id="KW-0997">Cell inner membrane</keyword>
<dbReference type="Proteomes" id="UP000567293">
    <property type="component" value="Unassembled WGS sequence"/>
</dbReference>
<accession>A0A7V8SWX0</accession>
<name>A0A7V8SWX0_9BACT</name>
<protein>
    <submittedName>
        <fullName evidence="11">FtsQ-type POTRA domain-containing protein</fullName>
    </submittedName>
</protein>
<evidence type="ECO:0000256" key="7">
    <source>
        <dbReference type="ARBA" id="ARBA00023136"/>
    </source>
</evidence>
<organism evidence="11 12">
    <name type="scientific">Candidatus Acidiferrum panamense</name>
    <dbReference type="NCBI Taxonomy" id="2741543"/>
    <lineage>
        <taxon>Bacteria</taxon>
        <taxon>Pseudomonadati</taxon>
        <taxon>Acidobacteriota</taxon>
        <taxon>Terriglobia</taxon>
        <taxon>Candidatus Acidiferrales</taxon>
        <taxon>Candidatus Acidiferrum</taxon>
    </lineage>
</organism>
<dbReference type="PROSITE" id="PS51779">
    <property type="entry name" value="POTRA"/>
    <property type="match status" value="1"/>
</dbReference>
<evidence type="ECO:0000256" key="1">
    <source>
        <dbReference type="ARBA" id="ARBA00004370"/>
    </source>
</evidence>
<dbReference type="Pfam" id="PF08478">
    <property type="entry name" value="POTRA_1"/>
    <property type="match status" value="1"/>
</dbReference>
<dbReference type="PANTHER" id="PTHR35851:SF1">
    <property type="entry name" value="CELL DIVISION PROTEIN FTSQ"/>
    <property type="match status" value="1"/>
</dbReference>
<dbReference type="AlphaFoldDB" id="A0A7V8SWX0"/>
<keyword evidence="5 9" id="KW-0812">Transmembrane</keyword>
<evidence type="ECO:0000256" key="2">
    <source>
        <dbReference type="ARBA" id="ARBA00022475"/>
    </source>
</evidence>
<keyword evidence="2" id="KW-1003">Cell membrane</keyword>
<evidence type="ECO:0000313" key="11">
    <source>
        <dbReference type="EMBL" id="MBA0085695.1"/>
    </source>
</evidence>
<keyword evidence="7 9" id="KW-0472">Membrane</keyword>
<evidence type="ECO:0000256" key="6">
    <source>
        <dbReference type="ARBA" id="ARBA00022989"/>
    </source>
</evidence>
<evidence type="ECO:0000256" key="8">
    <source>
        <dbReference type="ARBA" id="ARBA00023306"/>
    </source>
</evidence>
<sequence length="312" mass="35607">MERLKPMQRNATAAAEAGERYRPELVGDDEPRYLRRQKPVEIRRRKLGGRGWMFYRRVLLFAATGAAITFAAYYGTRFLLYSPSMLLLKPEQIELTGNHIVTREAVLKQFVEDRSRSVLRMPLDLRRSQLEQIPWIESATVERILPNRLRIELIERTPIAFVRNGDEVALIDPHGVILDRPRDADFQFPIVTGVSEDLPRDQREKRIELYQEFMKDIELVRGGASQNVSEVDLSVPRDLRVVMTGLASPTDPQAVTVHFGSSGFSGKYKMLVDNFAQWQDHTGRVQSIDLQYARQVVVNPDSSAGTVAARTK</sequence>
<evidence type="ECO:0000313" key="12">
    <source>
        <dbReference type="Proteomes" id="UP000567293"/>
    </source>
</evidence>
<dbReference type="InterPro" id="IPR045335">
    <property type="entry name" value="FtsQ_C_sf"/>
</dbReference>
<keyword evidence="8" id="KW-0131">Cell cycle</keyword>
<comment type="caution">
    <text evidence="11">The sequence shown here is derived from an EMBL/GenBank/DDBJ whole genome shotgun (WGS) entry which is preliminary data.</text>
</comment>
<comment type="subcellular location">
    <subcellularLocation>
        <location evidence="1">Membrane</location>
    </subcellularLocation>
</comment>
<dbReference type="Gene3D" id="3.40.50.11690">
    <property type="entry name" value="Cell division protein FtsQ/DivIB"/>
    <property type="match status" value="1"/>
</dbReference>
<dbReference type="Pfam" id="PF03799">
    <property type="entry name" value="FtsQ_DivIB_C"/>
    <property type="match status" value="1"/>
</dbReference>
<dbReference type="EMBL" id="JACDQQ010001162">
    <property type="protein sequence ID" value="MBA0085695.1"/>
    <property type="molecule type" value="Genomic_DNA"/>
</dbReference>
<reference evidence="11" key="1">
    <citation type="submission" date="2020-06" db="EMBL/GenBank/DDBJ databases">
        <title>Legume-microbial interactions unlock mineral nutrients during tropical forest succession.</title>
        <authorList>
            <person name="Epihov D.Z."/>
        </authorList>
    </citation>
    <scope>NUCLEOTIDE SEQUENCE [LARGE SCALE GENOMIC DNA]</scope>
    <source>
        <strain evidence="11">Pan2503</strain>
    </source>
</reference>
<dbReference type="GO" id="GO:0016020">
    <property type="term" value="C:membrane"/>
    <property type="evidence" value="ECO:0007669"/>
    <property type="project" value="UniProtKB-SubCell"/>
</dbReference>
<dbReference type="PANTHER" id="PTHR35851">
    <property type="entry name" value="CELL DIVISION PROTEIN FTSQ"/>
    <property type="match status" value="1"/>
</dbReference>
<dbReference type="Gene3D" id="3.10.20.310">
    <property type="entry name" value="membrane protein fhac"/>
    <property type="match status" value="1"/>
</dbReference>
<evidence type="ECO:0000259" key="10">
    <source>
        <dbReference type="PROSITE" id="PS51779"/>
    </source>
</evidence>
<dbReference type="InterPro" id="IPR034746">
    <property type="entry name" value="POTRA"/>
</dbReference>
<evidence type="ECO:0000256" key="5">
    <source>
        <dbReference type="ARBA" id="ARBA00022692"/>
    </source>
</evidence>
<evidence type="ECO:0000256" key="9">
    <source>
        <dbReference type="SAM" id="Phobius"/>
    </source>
</evidence>